<organism evidence="1 2">
    <name type="scientific">Lacrimispora sphenoides JCM 1415</name>
    <dbReference type="NCBI Taxonomy" id="1297793"/>
    <lineage>
        <taxon>Bacteria</taxon>
        <taxon>Bacillati</taxon>
        <taxon>Bacillota</taxon>
        <taxon>Clostridia</taxon>
        <taxon>Lachnospirales</taxon>
        <taxon>Lachnospiraceae</taxon>
        <taxon>Lacrimispora</taxon>
    </lineage>
</organism>
<dbReference type="Proteomes" id="UP000198970">
    <property type="component" value="Chromosome I"/>
</dbReference>
<evidence type="ECO:0000313" key="2">
    <source>
        <dbReference type="Proteomes" id="UP000198970"/>
    </source>
</evidence>
<dbReference type="SUPFAM" id="SSF53067">
    <property type="entry name" value="Actin-like ATPase domain"/>
    <property type="match status" value="2"/>
</dbReference>
<dbReference type="RefSeq" id="WP_100041428.1">
    <property type="nucleotide sequence ID" value="NZ_LT630003.1"/>
</dbReference>
<sequence length="872" mass="101627">MDKYGYVLNRQEEKVPDKRYHKADLELMTTFQLREICRKEKIIQGVLDPMDKEELIRVILRYRGADEYFLIQKQDENGLQALEGVLRGTKLQEKQDIRLQCSSRIVAYEGLAIGFYDGLTLPYDKELAGTNVLVVGGDMTVCAILNLMPMGDRTDCLHLVKAAEITCRESSVKNYSLYCMGRRESEMLYDIYNGRYSYMPEHMEVYRVQLLDFDVRKPVPLSMPIAMDFGTTNTTAGVYLDNQYFEKAGVNDGERGLKENDINYALFYDTSGDWQETTLFPSVVGVLSVEAGRPKFLFGYEAIRLADSSYIDEGFCVFYDIKRWIGDYERQEEITDCQGRRGFVSRKEILKEYFDYVIQAVRDRFKCEVQTVHISCPVKQKARFQKLFAEILPDYGVEGKDMIDEGVSVLYNTISEMIRKGTVEEGEEYKALIIDCGGGTTDLCSCRFRIWDRRMAYSVEIDTSYENGDTDFGGNNLTYRIMQLLKIAIVNRLYPMNLNQEGHILAGYDMDVFRYVDQHGTKELYRELEKNYEEAEEFLPTRFHEYENRSRAGYYKVKNNFYFLFRLAETVKKEFYDHVGTLRTVLSSQPVKDDTVTWISVDKWKLSGYTERGLEAIKEFPAVYFSVYELELLLKGDIYGLIRQFMEPMYEEDKLGEYSIIKLTGQSCKIDIFRDALKEFVPGRTIQFKQKSGDQTKNFELKMTCVDGALRYLKDKKYGFAEIAIHTGESALPYRITAFSHNGEEVELIRHLERNSRSGMISRNMEDLTLKLYLKDMEGKDRYQYTCHSSLADFEEKSYEEIKEKHGGHILQADTDDIVENEVKFFIWASPMDLIFSVVPVYRKIGKLYLGVEEEFYFENEKWVQNFFDGMK</sequence>
<keyword evidence="2" id="KW-1185">Reference proteome</keyword>
<accession>A0ABY1C2J0</accession>
<proteinExistence type="predicted"/>
<dbReference type="Gene3D" id="3.30.420.40">
    <property type="match status" value="2"/>
</dbReference>
<reference evidence="1 2" key="1">
    <citation type="submission" date="2016-10" db="EMBL/GenBank/DDBJ databases">
        <authorList>
            <person name="Varghese N."/>
            <person name="Submissions S."/>
        </authorList>
    </citation>
    <scope>NUCLEOTIDE SEQUENCE [LARGE SCALE GENOMIC DNA]</scope>
    <source>
        <strain evidence="1 2">ATCC 19403</strain>
    </source>
</reference>
<evidence type="ECO:0008006" key="3">
    <source>
        <dbReference type="Google" id="ProtNLM"/>
    </source>
</evidence>
<name>A0ABY1C2J0_9FIRM</name>
<dbReference type="EMBL" id="LT630003">
    <property type="protein sequence ID" value="SET57168.1"/>
    <property type="molecule type" value="Genomic_DNA"/>
</dbReference>
<gene>
    <name evidence="1" type="ORF">SAMN02745906_0434</name>
</gene>
<protein>
    <recommendedName>
        <fullName evidence="3">Molecular chaperone</fullName>
    </recommendedName>
</protein>
<dbReference type="InterPro" id="IPR043129">
    <property type="entry name" value="ATPase_NBD"/>
</dbReference>
<dbReference type="Gene3D" id="3.90.640.10">
    <property type="entry name" value="Actin, Chain A, domain 4"/>
    <property type="match status" value="1"/>
</dbReference>
<evidence type="ECO:0000313" key="1">
    <source>
        <dbReference type="EMBL" id="SET57168.1"/>
    </source>
</evidence>